<feature type="domain" description="Nitroreductase" evidence="1">
    <location>
        <begin position="96"/>
        <end position="229"/>
    </location>
</feature>
<protein>
    <recommendedName>
        <fullName evidence="1">Nitroreductase domain-containing protein</fullName>
    </recommendedName>
</protein>
<dbReference type="GO" id="GO:0016491">
    <property type="term" value="F:oxidoreductase activity"/>
    <property type="evidence" value="ECO:0007669"/>
    <property type="project" value="InterPro"/>
</dbReference>
<gene>
    <name evidence="2" type="ORF">C4B60_19250</name>
    <name evidence="3" type="ORF">C4B60_19680</name>
</gene>
<dbReference type="Gene3D" id="3.40.109.10">
    <property type="entry name" value="NADH Oxidase"/>
    <property type="match status" value="2"/>
</dbReference>
<dbReference type="NCBIfam" id="TIGR03605">
    <property type="entry name" value="antibiot_sagB"/>
    <property type="match status" value="1"/>
</dbReference>
<dbReference type="InterPro" id="IPR020051">
    <property type="entry name" value="SagB-type_dehydrogenase"/>
</dbReference>
<proteinExistence type="predicted"/>
<dbReference type="PANTHER" id="PTHR43745">
    <property type="entry name" value="NITROREDUCTASE MJ1384-RELATED"/>
    <property type="match status" value="1"/>
</dbReference>
<dbReference type="AlphaFoldDB" id="A0A2S5G6U6"/>
<dbReference type="EMBL" id="PREZ01000009">
    <property type="protein sequence ID" value="PPA68708.1"/>
    <property type="molecule type" value="Genomic_DNA"/>
</dbReference>
<dbReference type="PANTHER" id="PTHR43745:SF2">
    <property type="entry name" value="NITROREDUCTASE MJ1384-RELATED"/>
    <property type="match status" value="1"/>
</dbReference>
<evidence type="ECO:0000313" key="4">
    <source>
        <dbReference type="Proteomes" id="UP000239047"/>
    </source>
</evidence>
<dbReference type="EMBL" id="PREZ01000009">
    <property type="protein sequence ID" value="PPA68785.1"/>
    <property type="molecule type" value="Genomic_DNA"/>
</dbReference>
<reference evidence="2 4" key="1">
    <citation type="submission" date="2018-02" db="EMBL/GenBank/DDBJ databases">
        <title>Jeotgalibacillus proteolyticum sp. nov. a protease producing bacterium isolated from ocean sediments of Laizhou Bay.</title>
        <authorList>
            <person name="Li Y."/>
        </authorList>
    </citation>
    <scope>NUCLEOTIDE SEQUENCE [LARGE SCALE GENOMIC DNA]</scope>
    <source>
        <strain evidence="2 4">22-7</strain>
    </source>
</reference>
<evidence type="ECO:0000313" key="2">
    <source>
        <dbReference type="EMBL" id="PPA68708.1"/>
    </source>
</evidence>
<dbReference type="SUPFAM" id="SSF55469">
    <property type="entry name" value="FMN-dependent nitroreductase-like"/>
    <property type="match status" value="2"/>
</dbReference>
<keyword evidence="4" id="KW-1185">Reference proteome</keyword>
<dbReference type="Proteomes" id="UP000239047">
    <property type="component" value="Unassembled WGS sequence"/>
</dbReference>
<accession>A0A2S5G6U6</accession>
<organism evidence="2 4">
    <name type="scientific">Jeotgalibacillus proteolyticus</name>
    <dbReference type="NCBI Taxonomy" id="2082395"/>
    <lineage>
        <taxon>Bacteria</taxon>
        <taxon>Bacillati</taxon>
        <taxon>Bacillota</taxon>
        <taxon>Bacilli</taxon>
        <taxon>Bacillales</taxon>
        <taxon>Caryophanaceae</taxon>
        <taxon>Jeotgalibacillus</taxon>
    </lineage>
</organism>
<evidence type="ECO:0000259" key="1">
    <source>
        <dbReference type="Pfam" id="PF00881"/>
    </source>
</evidence>
<dbReference type="InterPro" id="IPR052544">
    <property type="entry name" value="Bacteriocin_Proc_Enz"/>
</dbReference>
<feature type="domain" description="Nitroreductase" evidence="1">
    <location>
        <begin position="307"/>
        <end position="463"/>
    </location>
</feature>
<name>A0A2S5G6U6_9BACL</name>
<dbReference type="CDD" id="cd02142">
    <property type="entry name" value="McbC_SagB-like_oxidoreductase"/>
    <property type="match status" value="1"/>
</dbReference>
<sequence>MEEFLMLSDNLKTTGSQELLEFVKNVRGREYVGSRFNEFDRPERNKKYKGYSIRLKTSYAKQKPKNDPIDRLERLLLSGFGMNSIKFYDHQPEMLWSYPSAGACYPIELYVVINNAPPLEKGVFYYSPHDMALYKINNENIHLHDNLLEQDSDDDIYIVFTAALWKSCWKYSYRGYQFCHLDAGHVITNMRLLANTLGMDTSTYTICNNRSISKLLNLDAIEEAVGLISIKNFNQSREISNSKVVGKDHLSNSYTNDPDQSNQFNWEPISSFQKEVYAKNLIPKASWLSESRLGYENQNFDKLLNLIKYRRSASTFNKEKIALSDFDKIVEFISHCDFPLETTFVINNVNSLESGIYKLESGHLKKEKIGDFNVKVKELCINQEILENASVALFFSANLGMEDEDLHWKKSLIESGMLAQEIHLKVNEIGLGYSCIGGYYDEEVKEFLNLHPLDEILYAGVIGVDKTNGLKRDRYFLNR</sequence>
<comment type="caution">
    <text evidence="2">The sequence shown here is derived from an EMBL/GenBank/DDBJ whole genome shotgun (WGS) entry which is preliminary data.</text>
</comment>
<dbReference type="InterPro" id="IPR000415">
    <property type="entry name" value="Nitroreductase-like"/>
</dbReference>
<evidence type="ECO:0000313" key="3">
    <source>
        <dbReference type="EMBL" id="PPA68785.1"/>
    </source>
</evidence>
<dbReference type="Pfam" id="PF00881">
    <property type="entry name" value="Nitroreductase"/>
    <property type="match status" value="2"/>
</dbReference>
<dbReference type="InterPro" id="IPR029479">
    <property type="entry name" value="Nitroreductase"/>
</dbReference>